<dbReference type="InterPro" id="IPR026590">
    <property type="entry name" value="Ssirtuin_cat_dom"/>
</dbReference>
<feature type="domain" description="Deacetylase sirtuin-type" evidence="5">
    <location>
        <begin position="1"/>
        <end position="227"/>
    </location>
</feature>
<dbReference type="InterPro" id="IPR027546">
    <property type="entry name" value="Sirtuin_class_III"/>
</dbReference>
<keyword evidence="2 3" id="KW-0520">NAD</keyword>
<comment type="catalytic activity">
    <reaction evidence="3">
        <text>N(6)-succinyl-L-lysyl-[protein] + NAD(+) + H2O = 2''-O-succinyl-ADP-D-ribose + nicotinamide + L-lysyl-[protein]</text>
        <dbReference type="Rhea" id="RHEA:47668"/>
        <dbReference type="Rhea" id="RHEA-COMP:9752"/>
        <dbReference type="Rhea" id="RHEA-COMP:11877"/>
        <dbReference type="ChEBI" id="CHEBI:15377"/>
        <dbReference type="ChEBI" id="CHEBI:17154"/>
        <dbReference type="ChEBI" id="CHEBI:29969"/>
        <dbReference type="ChEBI" id="CHEBI:57540"/>
        <dbReference type="ChEBI" id="CHEBI:87830"/>
        <dbReference type="ChEBI" id="CHEBI:87832"/>
    </reaction>
</comment>
<proteinExistence type="inferred from homology"/>
<keyword evidence="1" id="KW-0808">Transferase</keyword>
<dbReference type="HAMAP" id="MF_01121">
    <property type="entry name" value="Sirtuin_ClassIII"/>
    <property type="match status" value="1"/>
</dbReference>
<dbReference type="Gene3D" id="3.40.50.1220">
    <property type="entry name" value="TPP-binding domain"/>
    <property type="match status" value="1"/>
</dbReference>
<keyword evidence="3" id="KW-0963">Cytoplasm</keyword>
<dbReference type="Proteomes" id="UP000030185">
    <property type="component" value="Unassembled WGS sequence"/>
</dbReference>
<dbReference type="AlphaFoldDB" id="A0A098LBC8"/>
<gene>
    <name evidence="3" type="primary">cobB</name>
    <name evidence="6" type="ORF">MYP_795</name>
</gene>
<evidence type="ECO:0000259" key="5">
    <source>
        <dbReference type="PROSITE" id="PS50305"/>
    </source>
</evidence>
<feature type="binding site" evidence="3">
    <location>
        <position position="56"/>
    </location>
    <ligand>
        <name>substrate</name>
    </ligand>
</feature>
<dbReference type="SUPFAM" id="SSF52467">
    <property type="entry name" value="DHS-like NAD/FAD-binding domain"/>
    <property type="match status" value="1"/>
</dbReference>
<dbReference type="InterPro" id="IPR003000">
    <property type="entry name" value="Sirtuin"/>
</dbReference>
<dbReference type="GO" id="GO:0036055">
    <property type="term" value="F:protein-succinyllysine desuccinylase activity"/>
    <property type="evidence" value="ECO:0007669"/>
    <property type="project" value="UniProtKB-UniRule"/>
</dbReference>
<comment type="function">
    <text evidence="3">NAD-dependent lysine deacetylase and desuccinylase that specifically removes acetyl and succinyl groups on target proteins. Modulates the activities of several proteins which are inactive in their acylated form.</text>
</comment>
<dbReference type="EMBL" id="BBLT01000001">
    <property type="protein sequence ID" value="GAL83568.1"/>
    <property type="molecule type" value="Genomic_DNA"/>
</dbReference>
<dbReference type="PANTHER" id="PTHR11085">
    <property type="entry name" value="NAD-DEPENDENT PROTEIN DEACYLASE SIRTUIN-5, MITOCHONDRIAL-RELATED"/>
    <property type="match status" value="1"/>
</dbReference>
<protein>
    <recommendedName>
        <fullName evidence="3">NAD-dependent protein deacylase</fullName>
        <ecNumber evidence="3">2.3.1.286</ecNumber>
    </recommendedName>
    <alternativeName>
        <fullName evidence="3">Regulatory protein SIR2 homolog</fullName>
    </alternativeName>
</protein>
<evidence type="ECO:0000256" key="4">
    <source>
        <dbReference type="PROSITE-ProRule" id="PRU00236"/>
    </source>
</evidence>
<dbReference type="GO" id="GO:0036054">
    <property type="term" value="F:protein-malonyllysine demalonylase activity"/>
    <property type="evidence" value="ECO:0007669"/>
    <property type="project" value="InterPro"/>
</dbReference>
<dbReference type="PROSITE" id="PS50305">
    <property type="entry name" value="SIRTUIN"/>
    <property type="match status" value="1"/>
</dbReference>
<evidence type="ECO:0000256" key="1">
    <source>
        <dbReference type="ARBA" id="ARBA00022679"/>
    </source>
</evidence>
<dbReference type="GO" id="GO:0070403">
    <property type="term" value="F:NAD+ binding"/>
    <property type="evidence" value="ECO:0007669"/>
    <property type="project" value="UniProtKB-UniRule"/>
</dbReference>
<accession>A0A098LBC8</accession>
<evidence type="ECO:0000313" key="6">
    <source>
        <dbReference type="EMBL" id="GAL83568.1"/>
    </source>
</evidence>
<dbReference type="GO" id="GO:0005737">
    <property type="term" value="C:cytoplasm"/>
    <property type="evidence" value="ECO:0007669"/>
    <property type="project" value="UniProtKB-SubCell"/>
</dbReference>
<dbReference type="OrthoDB" id="9800582at2"/>
<feature type="binding site" evidence="3">
    <location>
        <begin position="9"/>
        <end position="28"/>
    </location>
    <ligand>
        <name>NAD(+)</name>
        <dbReference type="ChEBI" id="CHEBI:57540"/>
    </ligand>
</feature>
<comment type="caution">
    <text evidence="3 4">Lacks conserved residue(s) required for the propagation of feature annotation.</text>
</comment>
<feature type="binding site" evidence="3">
    <location>
        <position position="214"/>
    </location>
    <ligand>
        <name>NAD(+)</name>
        <dbReference type="ChEBI" id="CHEBI:57540"/>
    </ligand>
</feature>
<feature type="active site" description="Proton acceptor" evidence="3">
    <location>
        <position position="104"/>
    </location>
</feature>
<comment type="catalytic activity">
    <reaction evidence="3">
        <text>N(6)-acetyl-L-lysyl-[protein] + NAD(+) + H2O = 2''-O-acetyl-ADP-D-ribose + nicotinamide + L-lysyl-[protein]</text>
        <dbReference type="Rhea" id="RHEA:43636"/>
        <dbReference type="Rhea" id="RHEA-COMP:9752"/>
        <dbReference type="Rhea" id="RHEA-COMP:10731"/>
        <dbReference type="ChEBI" id="CHEBI:15377"/>
        <dbReference type="ChEBI" id="CHEBI:17154"/>
        <dbReference type="ChEBI" id="CHEBI:29969"/>
        <dbReference type="ChEBI" id="CHEBI:57540"/>
        <dbReference type="ChEBI" id="CHEBI:61930"/>
        <dbReference type="ChEBI" id="CHEBI:83767"/>
        <dbReference type="EC" id="2.3.1.286"/>
    </reaction>
</comment>
<organism evidence="6 7">
    <name type="scientific">Sporocytophaga myxococcoides</name>
    <dbReference type="NCBI Taxonomy" id="153721"/>
    <lineage>
        <taxon>Bacteria</taxon>
        <taxon>Pseudomonadati</taxon>
        <taxon>Bacteroidota</taxon>
        <taxon>Cytophagia</taxon>
        <taxon>Cytophagales</taxon>
        <taxon>Cytophagaceae</taxon>
        <taxon>Sporocytophaga</taxon>
    </lineage>
</organism>
<comment type="domain">
    <text evidence="3">2 residues (Tyr-53 and Arg-56) present in a large hydrophobic pocket are probably involved in substrate specificity. They are important for desuccinylation activity, but dispensable for deacetylation activity.</text>
</comment>
<evidence type="ECO:0000256" key="3">
    <source>
        <dbReference type="HAMAP-Rule" id="MF_01121"/>
    </source>
</evidence>
<dbReference type="EC" id="2.3.1.286" evidence="3"/>
<dbReference type="InterPro" id="IPR029035">
    <property type="entry name" value="DHS-like_NAD/FAD-binding_dom"/>
</dbReference>
<dbReference type="InterPro" id="IPR050134">
    <property type="entry name" value="NAD-dep_sirtuin_deacylases"/>
</dbReference>
<dbReference type="CDD" id="cd01412">
    <property type="entry name" value="SIRT5_Af1_CobB"/>
    <property type="match status" value="1"/>
</dbReference>
<name>A0A098LBC8_9BACT</name>
<feature type="binding site" evidence="3">
    <location>
        <begin position="170"/>
        <end position="172"/>
    </location>
    <ligand>
        <name>NAD(+)</name>
        <dbReference type="ChEBI" id="CHEBI:57540"/>
    </ligand>
</feature>
<dbReference type="Pfam" id="PF02146">
    <property type="entry name" value="SIR2"/>
    <property type="match status" value="1"/>
</dbReference>
<comment type="caution">
    <text evidence="6">The sequence shown here is derived from an EMBL/GenBank/DDBJ whole genome shotgun (WGS) entry which is preliminary data.</text>
</comment>
<sequence>MKKIVVLTGAGVSAESGISTFRDAGGLWEGHDIMEVASPEGWRKNPALVLEFYNLRRKAALDAQPNAGHLGLVTLEEKYDVTIVTQNVDNLHEKAGSSKIIHLHGELFKCRSSLNENLIYDMDSWELKLGEKCPHGSQLRPHIVWFGEMVPMMDKAMKLAMKADIFIVVGTSLQVYPAAGLLDYVGESIPVYVIDPNMPAVRKRPNLHLIEEKASTGVEKVVEILMA</sequence>
<dbReference type="GO" id="GO:0017136">
    <property type="term" value="F:histone deacetylase activity, NAD-dependent"/>
    <property type="evidence" value="ECO:0007669"/>
    <property type="project" value="TreeGrafter"/>
</dbReference>
<dbReference type="InterPro" id="IPR026591">
    <property type="entry name" value="Sirtuin_cat_small_dom_sf"/>
</dbReference>
<comment type="subcellular location">
    <subcellularLocation>
        <location evidence="3">Cytoplasm</location>
    </subcellularLocation>
</comment>
<dbReference type="PANTHER" id="PTHR11085:SF4">
    <property type="entry name" value="NAD-DEPENDENT PROTEIN DEACYLASE"/>
    <property type="match status" value="1"/>
</dbReference>
<reference evidence="6 7" key="1">
    <citation type="submission" date="2014-09" db="EMBL/GenBank/DDBJ databases">
        <title>Sporocytophaga myxococcoides PG-01 genome sequencing.</title>
        <authorList>
            <person name="Liu L."/>
            <person name="Gao P.J."/>
            <person name="Chen G.J."/>
            <person name="Wang L.S."/>
        </authorList>
    </citation>
    <scope>NUCLEOTIDE SEQUENCE [LARGE SCALE GENOMIC DNA]</scope>
    <source>
        <strain evidence="6 7">PG-01</strain>
    </source>
</reference>
<comment type="similarity">
    <text evidence="3">Belongs to the sirtuin family. Class III subfamily.</text>
</comment>
<feature type="binding site" evidence="3">
    <location>
        <position position="53"/>
    </location>
    <ligand>
        <name>substrate</name>
    </ligand>
</feature>
<dbReference type="eggNOG" id="COG0846">
    <property type="taxonomic scope" value="Bacteria"/>
</dbReference>
<dbReference type="RefSeq" id="WP_045458628.1">
    <property type="nucleotide sequence ID" value="NZ_BBLT01000001.1"/>
</dbReference>
<evidence type="ECO:0000256" key="2">
    <source>
        <dbReference type="ARBA" id="ARBA00023027"/>
    </source>
</evidence>
<feature type="binding site" evidence="3">
    <location>
        <begin position="86"/>
        <end position="89"/>
    </location>
    <ligand>
        <name>NAD(+)</name>
        <dbReference type="ChEBI" id="CHEBI:57540"/>
    </ligand>
</feature>
<evidence type="ECO:0000313" key="7">
    <source>
        <dbReference type="Proteomes" id="UP000030185"/>
    </source>
</evidence>
<dbReference type="Gene3D" id="3.30.1600.10">
    <property type="entry name" value="SIR2/SIRT2 'Small Domain"/>
    <property type="match status" value="1"/>
</dbReference>
<keyword evidence="7" id="KW-1185">Reference proteome</keyword>
<dbReference type="STRING" id="153721.MYP_795"/>